<reference evidence="1" key="1">
    <citation type="submission" date="2012-05" db="EMBL/GenBank/DDBJ databases">
        <authorList>
            <person name="Krishnakumar V."/>
            <person name="Cheung F."/>
            <person name="Xiao Y."/>
            <person name="Chan A."/>
            <person name="Moskal W.A."/>
            <person name="Town C.D."/>
        </authorList>
    </citation>
    <scope>NUCLEOTIDE SEQUENCE</scope>
</reference>
<accession>I3SJU5</accession>
<evidence type="ECO:0000313" key="1">
    <source>
        <dbReference type="EMBL" id="AFK40537.1"/>
    </source>
</evidence>
<name>I3SJU5_MEDTR</name>
<sequence>MHVTNKRPPCFALQMKQLSAINVIAISTMPTRSLLNTNASLFATPLPKTPLSVISARRGVHIYFAKKTEQYFAGNVTFLSMKSTNLPSNTTGFFSQA</sequence>
<protein>
    <submittedName>
        <fullName evidence="1">Uncharacterized protein</fullName>
    </submittedName>
</protein>
<proteinExistence type="evidence at transcript level"/>
<dbReference type="EMBL" id="BT140742">
    <property type="protein sequence ID" value="AFK40537.1"/>
    <property type="molecule type" value="mRNA"/>
</dbReference>
<dbReference type="AlphaFoldDB" id="I3SJU5"/>
<organism evidence="1">
    <name type="scientific">Medicago truncatula</name>
    <name type="common">Barrel medic</name>
    <name type="synonym">Medicago tribuloides</name>
    <dbReference type="NCBI Taxonomy" id="3880"/>
    <lineage>
        <taxon>Eukaryota</taxon>
        <taxon>Viridiplantae</taxon>
        <taxon>Streptophyta</taxon>
        <taxon>Embryophyta</taxon>
        <taxon>Tracheophyta</taxon>
        <taxon>Spermatophyta</taxon>
        <taxon>Magnoliopsida</taxon>
        <taxon>eudicotyledons</taxon>
        <taxon>Gunneridae</taxon>
        <taxon>Pentapetalae</taxon>
        <taxon>rosids</taxon>
        <taxon>fabids</taxon>
        <taxon>Fabales</taxon>
        <taxon>Fabaceae</taxon>
        <taxon>Papilionoideae</taxon>
        <taxon>50 kb inversion clade</taxon>
        <taxon>NPAAA clade</taxon>
        <taxon>Hologalegina</taxon>
        <taxon>IRL clade</taxon>
        <taxon>Trifolieae</taxon>
        <taxon>Medicago</taxon>
    </lineage>
</organism>